<dbReference type="RefSeq" id="WP_105221968.1">
    <property type="nucleotide sequence ID" value="NZ_CAWNSU010000122.1"/>
</dbReference>
<gene>
    <name evidence="2" type="ORF">BWI75_05755</name>
</gene>
<name>A0A6N8FUP1_9CHRO</name>
<reference evidence="2 3" key="1">
    <citation type="journal article" date="2019" name="Front. Microbiol.">
        <title>Genomic Features for Desiccation Tolerance and Sugar Biosynthesis in the Extremophile Gloeocapsopsis sp. UTEX B3054.</title>
        <authorList>
            <person name="Urrejola C."/>
            <person name="Alcorta J."/>
            <person name="Salas L."/>
            <person name="Vasquez M."/>
            <person name="Polz M.F."/>
            <person name="Vicuna R."/>
            <person name="Diez B."/>
        </authorList>
    </citation>
    <scope>NUCLEOTIDE SEQUENCE [LARGE SCALE GENOMIC DNA]</scope>
    <source>
        <strain evidence="2 3">1H9</strain>
    </source>
</reference>
<keyword evidence="1" id="KW-0812">Transmembrane</keyword>
<keyword evidence="1" id="KW-1133">Transmembrane helix</keyword>
<accession>A0A6N8FUP1</accession>
<dbReference type="EMBL" id="NAPY01000006">
    <property type="protein sequence ID" value="MUL35867.1"/>
    <property type="molecule type" value="Genomic_DNA"/>
</dbReference>
<dbReference type="OrthoDB" id="9921584at2"/>
<dbReference type="AlphaFoldDB" id="A0A6N8FUP1"/>
<feature type="transmembrane region" description="Helical" evidence="1">
    <location>
        <begin position="6"/>
        <end position="23"/>
    </location>
</feature>
<keyword evidence="1" id="KW-0472">Membrane</keyword>
<feature type="transmembrane region" description="Helical" evidence="1">
    <location>
        <begin position="35"/>
        <end position="56"/>
    </location>
</feature>
<evidence type="ECO:0000256" key="1">
    <source>
        <dbReference type="SAM" id="Phobius"/>
    </source>
</evidence>
<evidence type="ECO:0000313" key="2">
    <source>
        <dbReference type="EMBL" id="MUL35867.1"/>
    </source>
</evidence>
<comment type="caution">
    <text evidence="2">The sequence shown here is derived from an EMBL/GenBank/DDBJ whole genome shotgun (WGS) entry which is preliminary data.</text>
</comment>
<evidence type="ECO:0000313" key="3">
    <source>
        <dbReference type="Proteomes" id="UP000441797"/>
    </source>
</evidence>
<dbReference type="Proteomes" id="UP000441797">
    <property type="component" value="Unassembled WGS sequence"/>
</dbReference>
<keyword evidence="3" id="KW-1185">Reference proteome</keyword>
<organism evidence="2 3">
    <name type="scientific">Gloeocapsopsis dulcis AAB1 = 1H9</name>
    <dbReference type="NCBI Taxonomy" id="1433147"/>
    <lineage>
        <taxon>Bacteria</taxon>
        <taxon>Bacillati</taxon>
        <taxon>Cyanobacteriota</taxon>
        <taxon>Cyanophyceae</taxon>
        <taxon>Oscillatoriophycideae</taxon>
        <taxon>Chroococcales</taxon>
        <taxon>Chroococcaceae</taxon>
        <taxon>Gloeocapsopsis</taxon>
        <taxon>Gloeocapsopsis dulcis</taxon>
    </lineage>
</organism>
<sequence length="95" mass="10433">MDQLTLLVWAGLTAVVVSVVVAVRWKRKTRLDIELSEFIGLVLAVLGVISSCQLLYKALTLQALKDLLGQDIVTLVIGAIAVIWVSVKEVWKALF</sequence>
<feature type="transmembrane region" description="Helical" evidence="1">
    <location>
        <begin position="68"/>
        <end position="87"/>
    </location>
</feature>
<proteinExistence type="predicted"/>
<protein>
    <submittedName>
        <fullName evidence="2">Uncharacterized protein</fullName>
    </submittedName>
</protein>